<feature type="transmembrane region" description="Helical" evidence="5">
    <location>
        <begin position="141"/>
        <end position="161"/>
    </location>
</feature>
<evidence type="ECO:0000256" key="1">
    <source>
        <dbReference type="ARBA" id="ARBA00004141"/>
    </source>
</evidence>
<feature type="transmembrane region" description="Helical" evidence="5">
    <location>
        <begin position="374"/>
        <end position="393"/>
    </location>
</feature>
<comment type="caution">
    <text evidence="6">The sequence shown here is derived from an EMBL/GenBank/DDBJ whole genome shotgun (WGS) entry which is preliminary data.</text>
</comment>
<dbReference type="PANTHER" id="PTHR48022">
    <property type="entry name" value="PLASTIDIC GLUCOSE TRANSPORTER 4"/>
    <property type="match status" value="1"/>
</dbReference>
<evidence type="ECO:0000256" key="3">
    <source>
        <dbReference type="ARBA" id="ARBA00022989"/>
    </source>
</evidence>
<evidence type="ECO:0000313" key="7">
    <source>
        <dbReference type="Proteomes" id="UP001642482"/>
    </source>
</evidence>
<dbReference type="InterPro" id="IPR050360">
    <property type="entry name" value="MFS_Sugar_Transporters"/>
</dbReference>
<protein>
    <recommendedName>
        <fullName evidence="8">Major facilitator superfamily (MFS) profile domain-containing protein</fullName>
    </recommendedName>
</protein>
<dbReference type="Pfam" id="PF00083">
    <property type="entry name" value="Sugar_tr"/>
    <property type="match status" value="1"/>
</dbReference>
<feature type="transmembrane region" description="Helical" evidence="5">
    <location>
        <begin position="329"/>
        <end position="354"/>
    </location>
</feature>
<keyword evidence="7" id="KW-1185">Reference proteome</keyword>
<feature type="transmembrane region" description="Helical" evidence="5">
    <location>
        <begin position="273"/>
        <end position="293"/>
    </location>
</feature>
<organism evidence="6 7">
    <name type="scientific">Sporothrix eucalyptigena</name>
    <dbReference type="NCBI Taxonomy" id="1812306"/>
    <lineage>
        <taxon>Eukaryota</taxon>
        <taxon>Fungi</taxon>
        <taxon>Dikarya</taxon>
        <taxon>Ascomycota</taxon>
        <taxon>Pezizomycotina</taxon>
        <taxon>Sordariomycetes</taxon>
        <taxon>Sordariomycetidae</taxon>
        <taxon>Ophiostomatales</taxon>
        <taxon>Ophiostomataceae</taxon>
        <taxon>Sporothrix</taxon>
    </lineage>
</organism>
<accession>A0ABP0CWC8</accession>
<reference evidence="6 7" key="1">
    <citation type="submission" date="2024-01" db="EMBL/GenBank/DDBJ databases">
        <authorList>
            <person name="Allen C."/>
            <person name="Tagirdzhanova G."/>
        </authorList>
    </citation>
    <scope>NUCLEOTIDE SEQUENCE [LARGE SCALE GENOMIC DNA]</scope>
</reference>
<gene>
    <name evidence="6" type="ORF">SEUCBS140593_009226</name>
</gene>
<evidence type="ECO:0000313" key="6">
    <source>
        <dbReference type="EMBL" id="CAK7235265.1"/>
    </source>
</evidence>
<evidence type="ECO:0008006" key="8">
    <source>
        <dbReference type="Google" id="ProtNLM"/>
    </source>
</evidence>
<feature type="transmembrane region" description="Helical" evidence="5">
    <location>
        <begin position="54"/>
        <end position="73"/>
    </location>
</feature>
<feature type="transmembrane region" description="Helical" evidence="5">
    <location>
        <begin position="231"/>
        <end position="253"/>
    </location>
</feature>
<dbReference type="PROSITE" id="PS51257">
    <property type="entry name" value="PROKAR_LIPOPROTEIN"/>
    <property type="match status" value="1"/>
</dbReference>
<sequence length="454" mass="49426">MKTSWYPKQSSGLLTALLIAASCITSTTMGFDSSMMNALNILPSYSDYFHLTTVTLSLNTAATWMGGGIICLFYGSVTDLIGRRFSLIGAAILTICAAILQAAAQNVGMFVTARILLGMGGLLSAGVTYKTAQYNSTWAWRLPSGLQGVFSLISLCIMPFLPESPRWLIYHDRHEEALEVIAATEANGNKADTVALAQYKEIADTLRWEKEYGQTVSLKTMINTPSSRKRLMLSLSVAVCAMLSGNNIVSYYLSYMLDNAGIKDTTTQLEINIVLNAWCLVIALLGTFVSDHIGRKTQALISTSLATIFIFIVGALTKVYGNSGDKAGVYGTVACIFLFQGGFSFAWTPLTVLYPPEVLNYPIRANDAIGWKLYMINGCWDVLELAFVAYFWIETKGKTLEEIDELIDGTKHSDIPDIDIIRQGKTDLGEVLVGMENSGLDGKTASVVASPTKE</sequence>
<feature type="transmembrane region" description="Helical" evidence="5">
    <location>
        <begin position="299"/>
        <end position="317"/>
    </location>
</feature>
<feature type="transmembrane region" description="Helical" evidence="5">
    <location>
        <begin position="85"/>
        <end position="104"/>
    </location>
</feature>
<keyword evidence="4 5" id="KW-0472">Membrane</keyword>
<evidence type="ECO:0000256" key="2">
    <source>
        <dbReference type="ARBA" id="ARBA00022692"/>
    </source>
</evidence>
<dbReference type="Gene3D" id="1.20.1250.20">
    <property type="entry name" value="MFS general substrate transporter like domains"/>
    <property type="match status" value="2"/>
</dbReference>
<feature type="transmembrane region" description="Helical" evidence="5">
    <location>
        <begin position="110"/>
        <end position="129"/>
    </location>
</feature>
<evidence type="ECO:0000256" key="5">
    <source>
        <dbReference type="SAM" id="Phobius"/>
    </source>
</evidence>
<dbReference type="InterPro" id="IPR005828">
    <property type="entry name" value="MFS_sugar_transport-like"/>
</dbReference>
<keyword evidence="2 5" id="KW-0812">Transmembrane</keyword>
<name>A0ABP0CWC8_9PEZI</name>
<keyword evidence="3 5" id="KW-1133">Transmembrane helix</keyword>
<dbReference type="PANTHER" id="PTHR48022:SF31">
    <property type="entry name" value="HEXOSE TRANSPORTER"/>
    <property type="match status" value="1"/>
</dbReference>
<comment type="subcellular location">
    <subcellularLocation>
        <location evidence="1">Membrane</location>
        <topology evidence="1">Multi-pass membrane protein</topology>
    </subcellularLocation>
</comment>
<dbReference type="InterPro" id="IPR036259">
    <property type="entry name" value="MFS_trans_sf"/>
</dbReference>
<proteinExistence type="predicted"/>
<evidence type="ECO:0000256" key="4">
    <source>
        <dbReference type="ARBA" id="ARBA00023136"/>
    </source>
</evidence>
<dbReference type="EMBL" id="CAWUHD010000146">
    <property type="protein sequence ID" value="CAK7235265.1"/>
    <property type="molecule type" value="Genomic_DNA"/>
</dbReference>
<dbReference type="SUPFAM" id="SSF103473">
    <property type="entry name" value="MFS general substrate transporter"/>
    <property type="match status" value="1"/>
</dbReference>
<dbReference type="Proteomes" id="UP001642482">
    <property type="component" value="Unassembled WGS sequence"/>
</dbReference>